<keyword evidence="2" id="KW-0645">Protease</keyword>
<keyword evidence="2" id="KW-0482">Metalloprotease</keyword>
<name>A0ABT3X309_9BACL</name>
<dbReference type="RefSeq" id="WP_267152542.1">
    <property type="nucleotide sequence ID" value="NZ_JAPMLT010000010.1"/>
</dbReference>
<proteinExistence type="predicted"/>
<dbReference type="PANTHER" id="PTHR30399:SF1">
    <property type="entry name" value="UTP PYROPHOSPHATASE"/>
    <property type="match status" value="1"/>
</dbReference>
<dbReference type="GO" id="GO:0008237">
    <property type="term" value="F:metallopeptidase activity"/>
    <property type="evidence" value="ECO:0007669"/>
    <property type="project" value="UniProtKB-KW"/>
</dbReference>
<comment type="caution">
    <text evidence="2">The sequence shown here is derived from an EMBL/GenBank/DDBJ whole genome shotgun (WGS) entry which is preliminary data.</text>
</comment>
<feature type="domain" description="YgjP-like metallopeptidase" evidence="1">
    <location>
        <begin position="14"/>
        <end position="219"/>
    </location>
</feature>
<keyword evidence="2" id="KW-0378">Hydrolase</keyword>
<gene>
    <name evidence="2" type="ORF">OS242_15175</name>
</gene>
<accession>A0ABT3X309</accession>
<dbReference type="Gene3D" id="3.30.2010.10">
    <property type="entry name" value="Metalloproteases ('zincins'), catalytic domain"/>
    <property type="match status" value="1"/>
</dbReference>
<dbReference type="Pfam" id="PF01863">
    <property type="entry name" value="YgjP-like"/>
    <property type="match status" value="1"/>
</dbReference>
<sequence>MQLRYTINRSAKRRKLTITVERDRSVVVHAPDGISDEKIEQIVSSKRQWIYEKLNHPQKYQNLPHAPGKELVSGESAFYLGRQYRLEIVKTGLSEIQFSHRFLIPDMQAAKQTDALREWYIGKAKEKIVPRVKHHASQLGVDVAKVKIVDNRFRWGSCTMNDNVNFNWRLIKAPMFVIDYVIVHELAHLIENNHTPRFWNIVRAQAPTMEKAKTWLKENGQLLEQML</sequence>
<reference evidence="2 3" key="1">
    <citation type="submission" date="2022-11" db="EMBL/GenBank/DDBJ databases">
        <title>Study of microbial diversity in lake waters.</title>
        <authorList>
            <person name="Zhang J."/>
        </authorList>
    </citation>
    <scope>NUCLEOTIDE SEQUENCE [LARGE SCALE GENOMIC DNA]</scope>
    <source>
        <strain evidence="2 3">DT12</strain>
    </source>
</reference>
<dbReference type="CDD" id="cd07344">
    <property type="entry name" value="M48_yhfN_like"/>
    <property type="match status" value="1"/>
</dbReference>
<organism evidence="2 3">
    <name type="scientific">Tumebacillus lacus</name>
    <dbReference type="NCBI Taxonomy" id="2995335"/>
    <lineage>
        <taxon>Bacteria</taxon>
        <taxon>Bacillati</taxon>
        <taxon>Bacillota</taxon>
        <taxon>Bacilli</taxon>
        <taxon>Bacillales</taxon>
        <taxon>Alicyclobacillaceae</taxon>
        <taxon>Tumebacillus</taxon>
    </lineage>
</organism>
<protein>
    <submittedName>
        <fullName evidence="2">SprT family zinc-dependent metalloprotease</fullName>
    </submittedName>
</protein>
<evidence type="ECO:0000313" key="2">
    <source>
        <dbReference type="EMBL" id="MCX7571293.1"/>
    </source>
</evidence>
<evidence type="ECO:0000313" key="3">
    <source>
        <dbReference type="Proteomes" id="UP001208017"/>
    </source>
</evidence>
<dbReference type="EMBL" id="JAPMLT010000010">
    <property type="protein sequence ID" value="MCX7571293.1"/>
    <property type="molecule type" value="Genomic_DNA"/>
</dbReference>
<dbReference type="InterPro" id="IPR053136">
    <property type="entry name" value="UTP_pyrophosphatase-like"/>
</dbReference>
<keyword evidence="3" id="KW-1185">Reference proteome</keyword>
<evidence type="ECO:0000259" key="1">
    <source>
        <dbReference type="Pfam" id="PF01863"/>
    </source>
</evidence>
<dbReference type="Proteomes" id="UP001208017">
    <property type="component" value="Unassembled WGS sequence"/>
</dbReference>
<dbReference type="InterPro" id="IPR002725">
    <property type="entry name" value="YgjP-like_metallopeptidase"/>
</dbReference>
<dbReference type="PANTHER" id="PTHR30399">
    <property type="entry name" value="UNCHARACTERIZED PROTEIN YGJP"/>
    <property type="match status" value="1"/>
</dbReference>